<reference evidence="1 2" key="1">
    <citation type="submission" date="2021-03" db="EMBL/GenBank/DDBJ databases">
        <title>Sequencing the genomes of 1000 actinobacteria strains.</title>
        <authorList>
            <person name="Klenk H.-P."/>
        </authorList>
    </citation>
    <scope>NUCLEOTIDE SEQUENCE [LARGE SCALE GENOMIC DNA]</scope>
    <source>
        <strain evidence="1 2">DSM 44580</strain>
    </source>
</reference>
<evidence type="ECO:0000313" key="1">
    <source>
        <dbReference type="EMBL" id="MBP2477671.1"/>
    </source>
</evidence>
<name>A0ABS5AM83_9PSEU</name>
<comment type="caution">
    <text evidence="1">The sequence shown here is derived from an EMBL/GenBank/DDBJ whole genome shotgun (WGS) entry which is preliminary data.</text>
</comment>
<dbReference type="RefSeq" id="WP_086782694.1">
    <property type="nucleotide sequence ID" value="NZ_JAGIOO010000001.1"/>
</dbReference>
<dbReference type="Proteomes" id="UP001519363">
    <property type="component" value="Unassembled WGS sequence"/>
</dbReference>
<sequence length="313" mass="33771">MNTVALPGLDGRLPLGFLATIGLLHLLDSHQPDARARLSWDPATCTPRLHTTSWTTAEDVVDWLTQLAVSLPTDQLLPGFPPGFPPPGPAPDRLRADPADFAALRAGLPEQAQELLGALVTDLATDHKGRVHHSLMLAPTGKQSFHTMLGNQHRYIRAEPARLREALLGWRRVRDCRAESFDHAALIGSADDVSGKAGERAVPGATWLAIAGLPAYRLAADSRGQASVTAWRRIGRRRTLVWPLWTPHLPLAAVKVLLEHPATSQSAVVEGDEMTVDGAALKPLGVFRLCAARRLPTSKSGGPLAPMRVNLRS</sequence>
<organism evidence="1 2">
    <name type="scientific">Crossiella equi</name>
    <dbReference type="NCBI Taxonomy" id="130796"/>
    <lineage>
        <taxon>Bacteria</taxon>
        <taxon>Bacillati</taxon>
        <taxon>Actinomycetota</taxon>
        <taxon>Actinomycetes</taxon>
        <taxon>Pseudonocardiales</taxon>
        <taxon>Pseudonocardiaceae</taxon>
        <taxon>Crossiella</taxon>
    </lineage>
</organism>
<proteinExistence type="predicted"/>
<keyword evidence="2" id="KW-1185">Reference proteome</keyword>
<dbReference type="EMBL" id="JAGIOO010000001">
    <property type="protein sequence ID" value="MBP2477671.1"/>
    <property type="molecule type" value="Genomic_DNA"/>
</dbReference>
<protein>
    <submittedName>
        <fullName evidence="1">Uncharacterized protein</fullName>
    </submittedName>
</protein>
<gene>
    <name evidence="1" type="ORF">JOF53_006543</name>
</gene>
<evidence type="ECO:0000313" key="2">
    <source>
        <dbReference type="Proteomes" id="UP001519363"/>
    </source>
</evidence>
<accession>A0ABS5AM83</accession>